<evidence type="ECO:0000313" key="1">
    <source>
        <dbReference type="EMBL" id="QHT04250.1"/>
    </source>
</evidence>
<name>A0A6C0CK34_9ZZZZ</name>
<proteinExistence type="predicted"/>
<sequence>MATIVTCYYLLDKSKHSSSEYKKWINNLISNLKNVNIIIFTSNKDRSQIDDIVKKNNSITYHIIEKEIKELIVSTKYSDIWENQYKMDPTPNCGRGIDCYKIWNNKFSFLKEAIEINPFNSDKFIWNDIGNVRNSNVFKYLNDYPLEKNISNDKLDIVLLNNFNNNSQLFFQNDVHFSGSMFGGHKNVILQLEKLYYIYFEIYIKKNKFIGCDQQIISSLYLKNKDKFNCIIPHNSTIDPWFYIYQYYST</sequence>
<dbReference type="AlphaFoldDB" id="A0A6C0CK34"/>
<protein>
    <submittedName>
        <fullName evidence="1">Uncharacterized protein</fullName>
    </submittedName>
</protein>
<dbReference type="Pfam" id="PF09612">
    <property type="entry name" value="HtrL_YibB"/>
    <property type="match status" value="1"/>
</dbReference>
<accession>A0A6C0CK34</accession>
<organism evidence="1">
    <name type="scientific">viral metagenome</name>
    <dbReference type="NCBI Taxonomy" id="1070528"/>
    <lineage>
        <taxon>unclassified sequences</taxon>
        <taxon>metagenomes</taxon>
        <taxon>organismal metagenomes</taxon>
    </lineage>
</organism>
<reference evidence="1" key="1">
    <citation type="journal article" date="2020" name="Nature">
        <title>Giant virus diversity and host interactions through global metagenomics.</title>
        <authorList>
            <person name="Schulz F."/>
            <person name="Roux S."/>
            <person name="Paez-Espino D."/>
            <person name="Jungbluth S."/>
            <person name="Walsh D.A."/>
            <person name="Denef V.J."/>
            <person name="McMahon K.D."/>
            <person name="Konstantinidis K.T."/>
            <person name="Eloe-Fadrosh E.A."/>
            <person name="Kyrpides N.C."/>
            <person name="Woyke T."/>
        </authorList>
    </citation>
    <scope>NUCLEOTIDE SEQUENCE</scope>
    <source>
        <strain evidence="1">GVMAG-M-3300021185-45</strain>
    </source>
</reference>
<dbReference type="InterPro" id="IPR011735">
    <property type="entry name" value="WlaTC/HtrL_glycosyltransf"/>
</dbReference>
<dbReference type="EMBL" id="MN739425">
    <property type="protein sequence ID" value="QHT04250.1"/>
    <property type="molecule type" value="Genomic_DNA"/>
</dbReference>